<evidence type="ECO:0000313" key="1">
    <source>
        <dbReference type="EMBL" id="KAL3417605.1"/>
    </source>
</evidence>
<comment type="caution">
    <text evidence="1">The sequence shown here is derived from an EMBL/GenBank/DDBJ whole genome shotgun (WGS) entry which is preliminary data.</text>
</comment>
<gene>
    <name evidence="1" type="ORF">PVAG01_10615</name>
</gene>
<sequence length="62" mass="7160">MSKVSPRSAELSKTRVRRRLAVYVGEIAYLNITRRVFTSVPEAGLTRRHCRCHMDLTLTLNE</sequence>
<organism evidence="1 2">
    <name type="scientific">Phlyctema vagabunda</name>
    <dbReference type="NCBI Taxonomy" id="108571"/>
    <lineage>
        <taxon>Eukaryota</taxon>
        <taxon>Fungi</taxon>
        <taxon>Dikarya</taxon>
        <taxon>Ascomycota</taxon>
        <taxon>Pezizomycotina</taxon>
        <taxon>Leotiomycetes</taxon>
        <taxon>Helotiales</taxon>
        <taxon>Dermateaceae</taxon>
        <taxon>Phlyctema</taxon>
    </lineage>
</organism>
<keyword evidence="2" id="KW-1185">Reference proteome</keyword>
<dbReference type="EMBL" id="JBFCZG010000010">
    <property type="protein sequence ID" value="KAL3417605.1"/>
    <property type="molecule type" value="Genomic_DNA"/>
</dbReference>
<reference evidence="1 2" key="1">
    <citation type="submission" date="2024-06" db="EMBL/GenBank/DDBJ databases">
        <title>Complete genome of Phlyctema vagabunda strain 19-DSS-EL-015.</title>
        <authorList>
            <person name="Fiorenzani C."/>
        </authorList>
    </citation>
    <scope>NUCLEOTIDE SEQUENCE [LARGE SCALE GENOMIC DNA]</scope>
    <source>
        <strain evidence="1 2">19-DSS-EL-015</strain>
    </source>
</reference>
<accession>A0ABR4P2R0</accession>
<evidence type="ECO:0000313" key="2">
    <source>
        <dbReference type="Proteomes" id="UP001629113"/>
    </source>
</evidence>
<name>A0ABR4P2R0_9HELO</name>
<dbReference type="Proteomes" id="UP001629113">
    <property type="component" value="Unassembled WGS sequence"/>
</dbReference>
<protein>
    <submittedName>
        <fullName evidence="1">Uncharacterized protein</fullName>
    </submittedName>
</protein>
<proteinExistence type="predicted"/>